<dbReference type="Proteomes" id="UP001430953">
    <property type="component" value="Unassembled WGS sequence"/>
</dbReference>
<protein>
    <submittedName>
        <fullName evidence="1">Uncharacterized protein</fullName>
    </submittedName>
</protein>
<organism evidence="1 2">
    <name type="scientific">Cardiocondyla obscurior</name>
    <dbReference type="NCBI Taxonomy" id="286306"/>
    <lineage>
        <taxon>Eukaryota</taxon>
        <taxon>Metazoa</taxon>
        <taxon>Ecdysozoa</taxon>
        <taxon>Arthropoda</taxon>
        <taxon>Hexapoda</taxon>
        <taxon>Insecta</taxon>
        <taxon>Pterygota</taxon>
        <taxon>Neoptera</taxon>
        <taxon>Endopterygota</taxon>
        <taxon>Hymenoptera</taxon>
        <taxon>Apocrita</taxon>
        <taxon>Aculeata</taxon>
        <taxon>Formicoidea</taxon>
        <taxon>Formicidae</taxon>
        <taxon>Myrmicinae</taxon>
        <taxon>Cardiocondyla</taxon>
    </lineage>
</organism>
<reference evidence="1 2" key="1">
    <citation type="submission" date="2023-03" db="EMBL/GenBank/DDBJ databases">
        <title>High recombination rates correlate with genetic variation in Cardiocondyla obscurior ants.</title>
        <authorList>
            <person name="Errbii M."/>
        </authorList>
    </citation>
    <scope>NUCLEOTIDE SEQUENCE [LARGE SCALE GENOMIC DNA]</scope>
    <source>
        <strain evidence="1">Alpha-2009</strain>
        <tissue evidence="1">Whole body</tissue>
    </source>
</reference>
<name>A0AAW2G9W8_9HYME</name>
<gene>
    <name evidence="1" type="ORF">PUN28_006159</name>
</gene>
<dbReference type="EMBL" id="JADYXP020000005">
    <property type="protein sequence ID" value="KAL0124142.1"/>
    <property type="molecule type" value="Genomic_DNA"/>
</dbReference>
<evidence type="ECO:0000313" key="1">
    <source>
        <dbReference type="EMBL" id="KAL0124142.1"/>
    </source>
</evidence>
<comment type="caution">
    <text evidence="1">The sequence shown here is derived from an EMBL/GenBank/DDBJ whole genome shotgun (WGS) entry which is preliminary data.</text>
</comment>
<sequence>MEILTDLSSKMDETNITLDKIARALIPEEDILALPKDMPPFPLKTLNALDRMEDFLDSSANFSSMVNYLAGRIAINTNTNVAIRSILTKIISNNLARCISWKRTFETKIAFESPRLCEVIQCE</sequence>
<proteinExistence type="predicted"/>
<accession>A0AAW2G9W8</accession>
<dbReference type="AlphaFoldDB" id="A0AAW2G9W8"/>
<evidence type="ECO:0000313" key="2">
    <source>
        <dbReference type="Proteomes" id="UP001430953"/>
    </source>
</evidence>
<keyword evidence="2" id="KW-1185">Reference proteome</keyword>